<gene>
    <name evidence="2" type="ORF">PCOR1329_LOCUS36411</name>
</gene>
<name>A0ABN9T928_9DINO</name>
<feature type="region of interest" description="Disordered" evidence="1">
    <location>
        <begin position="1"/>
        <end position="52"/>
    </location>
</feature>
<sequence length="119" mass="13682">MSVDPTARGTALSRLERSNEEEKNQEEEEEEEEKKGRTRHDTASEVLRSNDRLARRTRARCRSTSLCTLRVRTRGPQAGGAGCTFALCPPTLSGRRRRREEEKEEERRRKLTGMRSSCC</sequence>
<feature type="compositionally biased region" description="Basic and acidic residues" evidence="1">
    <location>
        <begin position="99"/>
        <end position="108"/>
    </location>
</feature>
<protein>
    <submittedName>
        <fullName evidence="2">Uncharacterized protein</fullName>
    </submittedName>
</protein>
<feature type="compositionally biased region" description="Basic and acidic residues" evidence="1">
    <location>
        <begin position="33"/>
        <end position="52"/>
    </location>
</feature>
<comment type="caution">
    <text evidence="2">The sequence shown here is derived from an EMBL/GenBank/DDBJ whole genome shotgun (WGS) entry which is preliminary data.</text>
</comment>
<dbReference type="EMBL" id="CAUYUJ010014429">
    <property type="protein sequence ID" value="CAK0841129.1"/>
    <property type="molecule type" value="Genomic_DNA"/>
</dbReference>
<dbReference type="Proteomes" id="UP001189429">
    <property type="component" value="Unassembled WGS sequence"/>
</dbReference>
<accession>A0ABN9T928</accession>
<feature type="region of interest" description="Disordered" evidence="1">
    <location>
        <begin position="94"/>
        <end position="119"/>
    </location>
</feature>
<keyword evidence="3" id="KW-1185">Reference proteome</keyword>
<proteinExistence type="predicted"/>
<evidence type="ECO:0000313" key="2">
    <source>
        <dbReference type="EMBL" id="CAK0841129.1"/>
    </source>
</evidence>
<organism evidence="2 3">
    <name type="scientific">Prorocentrum cordatum</name>
    <dbReference type="NCBI Taxonomy" id="2364126"/>
    <lineage>
        <taxon>Eukaryota</taxon>
        <taxon>Sar</taxon>
        <taxon>Alveolata</taxon>
        <taxon>Dinophyceae</taxon>
        <taxon>Prorocentrales</taxon>
        <taxon>Prorocentraceae</taxon>
        <taxon>Prorocentrum</taxon>
    </lineage>
</organism>
<reference evidence="2" key="1">
    <citation type="submission" date="2023-10" db="EMBL/GenBank/DDBJ databases">
        <authorList>
            <person name="Chen Y."/>
            <person name="Shah S."/>
            <person name="Dougan E. K."/>
            <person name="Thang M."/>
            <person name="Chan C."/>
        </authorList>
    </citation>
    <scope>NUCLEOTIDE SEQUENCE [LARGE SCALE GENOMIC DNA]</scope>
</reference>
<feature type="compositionally biased region" description="Acidic residues" evidence="1">
    <location>
        <begin position="23"/>
        <end position="32"/>
    </location>
</feature>
<evidence type="ECO:0000256" key="1">
    <source>
        <dbReference type="SAM" id="MobiDB-lite"/>
    </source>
</evidence>
<evidence type="ECO:0000313" key="3">
    <source>
        <dbReference type="Proteomes" id="UP001189429"/>
    </source>
</evidence>